<dbReference type="SUPFAM" id="SSF55729">
    <property type="entry name" value="Acyl-CoA N-acyltransferases (Nat)"/>
    <property type="match status" value="1"/>
</dbReference>
<dbReference type="Proteomes" id="UP000758155">
    <property type="component" value="Unassembled WGS sequence"/>
</dbReference>
<dbReference type="Gene3D" id="3.40.630.30">
    <property type="match status" value="1"/>
</dbReference>
<evidence type="ECO:0000313" key="2">
    <source>
        <dbReference type="EMBL" id="KAF3048009.1"/>
    </source>
</evidence>
<dbReference type="PANTHER" id="PTHR34815">
    <property type="entry name" value="LYSINE ACETYLTRANSFERASE"/>
    <property type="match status" value="1"/>
</dbReference>
<sequence>MMNGNKLAVLFGEATARQQHECYTLAASAWGSYLDEDEVIAREVHLSEQSLARNGGSRTWCLYRQDDHDQILSTCKTVRRDFILQDLGGVREVEGYCITSVYTPLLYRGHGLASHLLKHVLQWLDGPGKAAVSVLYSGIPKFYEEVGWTMLPNTETILSSTPWLQGIMDPYVDRQVRSLSDKDVQDLCARDIVEFRANFRQVVAGVDEARLAVLPTADLVTYQHALSDYMGDLWHNEAPEKRGAAYKDQAWLYWQHDFRGRCLYIQRVHNASGERGEGPEVMTALLLAAFEEANEWNFTSVATWDISSDVRGALETLAQASSLKTSVCEIHRTQRISLRWQNGKKKAENIAMSNETYAWNSRN</sequence>
<dbReference type="OrthoDB" id="2020070at2759"/>
<keyword evidence="3" id="KW-1185">Reference proteome</keyword>
<name>A0A9P4X2C6_9PLEO</name>
<feature type="domain" description="LYC1 C-terminal" evidence="1">
    <location>
        <begin position="174"/>
        <end position="359"/>
    </location>
</feature>
<dbReference type="Pfam" id="PF13527">
    <property type="entry name" value="Acetyltransf_9"/>
    <property type="match status" value="1"/>
</dbReference>
<dbReference type="InterPro" id="IPR016181">
    <property type="entry name" value="Acyl_CoA_acyltransferase"/>
</dbReference>
<reference evidence="2" key="1">
    <citation type="submission" date="2019-04" db="EMBL/GenBank/DDBJ databases">
        <title>Sequencing of skin fungus with MAO and IRED activity.</title>
        <authorList>
            <person name="Marsaioli A.J."/>
            <person name="Bonatto J.M.C."/>
            <person name="Reis Junior O."/>
        </authorList>
    </citation>
    <scope>NUCLEOTIDE SEQUENCE</scope>
    <source>
        <strain evidence="2">28M1</strain>
    </source>
</reference>
<dbReference type="EMBL" id="SWKV01000001">
    <property type="protein sequence ID" value="KAF3048009.1"/>
    <property type="molecule type" value="Genomic_DNA"/>
</dbReference>
<organism evidence="2 3">
    <name type="scientific">Didymella heteroderae</name>
    <dbReference type="NCBI Taxonomy" id="1769908"/>
    <lineage>
        <taxon>Eukaryota</taxon>
        <taxon>Fungi</taxon>
        <taxon>Dikarya</taxon>
        <taxon>Ascomycota</taxon>
        <taxon>Pezizomycotina</taxon>
        <taxon>Dothideomycetes</taxon>
        <taxon>Pleosporomycetidae</taxon>
        <taxon>Pleosporales</taxon>
        <taxon>Pleosporineae</taxon>
        <taxon>Didymellaceae</taxon>
        <taxon>Didymella</taxon>
    </lineage>
</organism>
<dbReference type="AlphaFoldDB" id="A0A9P4X2C6"/>
<dbReference type="InterPro" id="IPR055100">
    <property type="entry name" value="GNAT_LYC1-like"/>
</dbReference>
<comment type="caution">
    <text evidence="2">The sequence shown here is derived from an EMBL/GenBank/DDBJ whole genome shotgun (WGS) entry which is preliminary data.</text>
</comment>
<evidence type="ECO:0000313" key="3">
    <source>
        <dbReference type="Proteomes" id="UP000758155"/>
    </source>
</evidence>
<accession>A0A9P4X2C6</accession>
<protein>
    <recommendedName>
        <fullName evidence="1">LYC1 C-terminal domain-containing protein</fullName>
    </recommendedName>
</protein>
<evidence type="ECO:0000259" key="1">
    <source>
        <dbReference type="Pfam" id="PF22998"/>
    </source>
</evidence>
<dbReference type="InterPro" id="IPR053013">
    <property type="entry name" value="LAT"/>
</dbReference>
<proteinExistence type="predicted"/>
<gene>
    <name evidence="2" type="ORF">E8E12_006259</name>
</gene>
<dbReference type="Pfam" id="PF22998">
    <property type="entry name" value="GNAT_LYC1-like"/>
    <property type="match status" value="1"/>
</dbReference>
<dbReference type="PANTHER" id="PTHR34815:SF4">
    <property type="entry name" value="N-ACETYLTRANSFERASE DOMAIN-CONTAINING PROTEIN"/>
    <property type="match status" value="1"/>
</dbReference>